<evidence type="ECO:0000313" key="2">
    <source>
        <dbReference type="Proteomes" id="UP001056778"/>
    </source>
</evidence>
<keyword evidence="2" id="KW-1185">Reference proteome</keyword>
<comment type="caution">
    <text evidence="1">The sequence shown here is derived from an EMBL/GenBank/DDBJ whole genome shotgun (WGS) entry which is preliminary data.</text>
</comment>
<sequence>MEKHELFDKPRHIFNMEETGLQLNNRPSHVISAKGSKAVSTVTSTEKGETLTVIACCIAEGGFMPPTTIMKGKYKKAEFQDGMPPGAILFISQKSAYINSELFMNWLKEYFLPRKPDRKVLLVLGGHSTHCNSVEMLEFADSHDIILVTMPSHTSHYLQPLDRAVFKSLKSHFYESCQIWLKRNPGRRITRLQFSELLSEAWGKSATPQNAISAFRATGIYPLNPSAIPDCAFCLAQDQVLSNANKIQQKSPSKLCSALDLPGTSHDLPSMFSHPPFESDTTIEKKETPSKILQDISIVPLKTPARKRAKQVATLLRSPEHILNRKVKEHEKMQKEKRKRKAEGQKLLRITEKEKKKNKKNMRKIKQDFESWSASESKFIPSCDSDLDVSDDLDSANNYRGWGENYYLTKKAEDWIRCVLCSHWLHENCTEFTDTCNECGKCQNMESCKWKGKGIGKGKTKKAN</sequence>
<accession>A0ACB9T762</accession>
<protein>
    <submittedName>
        <fullName evidence="1">Uncharacterized protein</fullName>
    </submittedName>
</protein>
<proteinExistence type="predicted"/>
<name>A0ACB9T762_HOLOL</name>
<evidence type="ECO:0000313" key="1">
    <source>
        <dbReference type="EMBL" id="KAI4462668.1"/>
    </source>
</evidence>
<gene>
    <name evidence="1" type="ORF">MML48_4g00001117</name>
</gene>
<reference evidence="1" key="1">
    <citation type="submission" date="2022-04" db="EMBL/GenBank/DDBJ databases">
        <title>Chromosome-scale genome assembly of Holotrichia oblita Faldermann.</title>
        <authorList>
            <person name="Rongchong L."/>
        </authorList>
    </citation>
    <scope>NUCLEOTIDE SEQUENCE</scope>
    <source>
        <strain evidence="1">81SQS9</strain>
    </source>
</reference>
<dbReference type="EMBL" id="CM043018">
    <property type="protein sequence ID" value="KAI4462668.1"/>
    <property type="molecule type" value="Genomic_DNA"/>
</dbReference>
<organism evidence="1 2">
    <name type="scientific">Holotrichia oblita</name>
    <name type="common">Chafer beetle</name>
    <dbReference type="NCBI Taxonomy" id="644536"/>
    <lineage>
        <taxon>Eukaryota</taxon>
        <taxon>Metazoa</taxon>
        <taxon>Ecdysozoa</taxon>
        <taxon>Arthropoda</taxon>
        <taxon>Hexapoda</taxon>
        <taxon>Insecta</taxon>
        <taxon>Pterygota</taxon>
        <taxon>Neoptera</taxon>
        <taxon>Endopterygota</taxon>
        <taxon>Coleoptera</taxon>
        <taxon>Polyphaga</taxon>
        <taxon>Scarabaeiformia</taxon>
        <taxon>Scarabaeidae</taxon>
        <taxon>Melolonthinae</taxon>
        <taxon>Holotrichia</taxon>
    </lineage>
</organism>
<dbReference type="Proteomes" id="UP001056778">
    <property type="component" value="Chromosome 4"/>
</dbReference>